<organism evidence="4 5">
    <name type="scientific">Marnyiella aurantia</name>
    <dbReference type="NCBI Taxonomy" id="2758037"/>
    <lineage>
        <taxon>Bacteria</taxon>
        <taxon>Pseudomonadati</taxon>
        <taxon>Bacteroidota</taxon>
        <taxon>Flavobacteriia</taxon>
        <taxon>Flavobacteriales</taxon>
        <taxon>Weeksellaceae</taxon>
        <taxon>Marnyiella</taxon>
    </lineage>
</organism>
<dbReference type="EMBL" id="JACEUX010000001">
    <property type="protein sequence ID" value="MBA5245935.1"/>
    <property type="molecule type" value="Genomic_DNA"/>
</dbReference>
<evidence type="ECO:0000256" key="1">
    <source>
        <dbReference type="SAM" id="Phobius"/>
    </source>
</evidence>
<dbReference type="InterPro" id="IPR005182">
    <property type="entry name" value="YdbS-like_PH"/>
</dbReference>
<dbReference type="Pfam" id="PF03703">
    <property type="entry name" value="bPH_2"/>
    <property type="match status" value="3"/>
</dbReference>
<dbReference type="Proteomes" id="UP000539710">
    <property type="component" value="Unassembled WGS sequence"/>
</dbReference>
<keyword evidence="1" id="KW-0472">Membrane</keyword>
<feature type="transmembrane region" description="Helical" evidence="1">
    <location>
        <begin position="244"/>
        <end position="271"/>
    </location>
</feature>
<evidence type="ECO:0000259" key="2">
    <source>
        <dbReference type="Pfam" id="PF03703"/>
    </source>
</evidence>
<feature type="transmembrane region" description="Helical" evidence="1">
    <location>
        <begin position="49"/>
        <end position="71"/>
    </location>
</feature>
<sequence length="503" mass="57074">MTNIPFSIPRRQSKIGILLLTLINFGKFLKAAWPLYVLFFIRDKNPGSLVFYIAGTITVFLVMSLVAYLQYRNFSYFINEKSGELVISSGIINRKKVSIEKNKIQEVNINQPLIHRLLNIYKLEVDSPGSDKKEVTVNAISLENARELKEYLMDHQTATLLSTEPAPGAVFNKKVTERITISMASLIKYGLTANYLKSFLGLVGIAIYVGQNALEFIREQSIEEYIVNNGADHVKTALLHQVPVLGIFMLVAVFFILGIIVNLVVNLVIYFGMRITKGEERLSLEYGLLSTKNALISRSKVQMVTEIQNFLQKKVNVLQLRISQISGDENNKDSYNTIPGCSSREKEDILNFVWTRIPHFSNSLKPDFRKLIGGNLSFVVIPITLLFMTGRLDESYIGLVAIYAVVAEVLLIMAFRNSRLYYNEDFISVQSGIWDIQKKTIETEKIQAIKLKQYFWQNKSDLGSATFFTAGGKVTFRSAGYSKLRKLVNHSLYKVESSEKSWM</sequence>
<evidence type="ECO:0000313" key="5">
    <source>
        <dbReference type="Proteomes" id="UP000515349"/>
    </source>
</evidence>
<feature type="domain" description="YdbS-like PH" evidence="2">
    <location>
        <begin position="272"/>
        <end position="329"/>
    </location>
</feature>
<evidence type="ECO:0000313" key="4">
    <source>
        <dbReference type="EMBL" id="QMS98669.1"/>
    </source>
</evidence>
<dbReference type="PANTHER" id="PTHR34473:SF2">
    <property type="entry name" value="UPF0699 TRANSMEMBRANE PROTEIN YDBT"/>
    <property type="match status" value="1"/>
</dbReference>
<evidence type="ECO:0000313" key="3">
    <source>
        <dbReference type="EMBL" id="MBA5245935.1"/>
    </source>
</evidence>
<keyword evidence="6" id="KW-1185">Reference proteome</keyword>
<feature type="transmembrane region" description="Helical" evidence="1">
    <location>
        <begin position="371"/>
        <end position="390"/>
    </location>
</feature>
<proteinExistence type="predicted"/>
<keyword evidence="1" id="KW-1133">Transmembrane helix</keyword>
<name>A0A7D7R643_9FLAO</name>
<evidence type="ECO:0000313" key="6">
    <source>
        <dbReference type="Proteomes" id="UP000539710"/>
    </source>
</evidence>
<reference evidence="4" key="1">
    <citation type="submission" date="2020-07" db="EMBL/GenBank/DDBJ databases">
        <title>Chryseobacterium sp. CX-624.</title>
        <authorList>
            <person name="Yang C."/>
        </authorList>
    </citation>
    <scope>NUCLEOTIDE SEQUENCE</scope>
    <source>
        <strain evidence="4">CX-624</strain>
    </source>
</reference>
<dbReference type="AlphaFoldDB" id="A0A7D7R643"/>
<keyword evidence="1" id="KW-0812">Transmembrane</keyword>
<feature type="domain" description="YdbS-like PH" evidence="2">
    <location>
        <begin position="416"/>
        <end position="486"/>
    </location>
</feature>
<protein>
    <submittedName>
        <fullName evidence="4">PH domain-containing protein</fullName>
    </submittedName>
</protein>
<feature type="transmembrane region" description="Helical" evidence="1">
    <location>
        <begin position="15"/>
        <end position="37"/>
    </location>
</feature>
<dbReference type="RefSeq" id="WP_181886045.1">
    <property type="nucleotide sequence ID" value="NZ_CP059472.1"/>
</dbReference>
<dbReference type="PANTHER" id="PTHR34473">
    <property type="entry name" value="UPF0699 TRANSMEMBRANE PROTEIN YDBS"/>
    <property type="match status" value="1"/>
</dbReference>
<reference evidence="3" key="4">
    <citation type="submission" date="2020-07" db="EMBL/GenBank/DDBJ databases">
        <authorList>
            <person name="Yang C."/>
        </authorList>
    </citation>
    <scope>NUCLEOTIDE SEQUENCE</scope>
    <source>
        <strain evidence="3">Cx-624</strain>
    </source>
</reference>
<feature type="transmembrane region" description="Helical" evidence="1">
    <location>
        <begin position="396"/>
        <end position="415"/>
    </location>
</feature>
<gene>
    <name evidence="4" type="ORF">H1R16_01260</name>
    <name evidence="3" type="ORF">H2507_02010</name>
</gene>
<dbReference type="Proteomes" id="UP000515349">
    <property type="component" value="Chromosome"/>
</dbReference>
<feature type="transmembrane region" description="Helical" evidence="1">
    <location>
        <begin position="186"/>
        <end position="209"/>
    </location>
</feature>
<reference evidence="5" key="2">
    <citation type="submission" date="2020-07" db="EMBL/GenBank/DDBJ databases">
        <title>Chryseobacterium sp.cx-624.</title>
        <authorList>
            <person name="Yang C."/>
        </authorList>
    </citation>
    <scope>NUCLEOTIDE SEQUENCE [LARGE SCALE GENOMIC DNA]</scope>
    <source>
        <strain evidence="5">cx-624</strain>
    </source>
</reference>
<accession>A0A7D7R643</accession>
<reference evidence="6" key="3">
    <citation type="submission" date="2020-07" db="EMBL/GenBank/DDBJ databases">
        <title>Flavobacterium sp. xlx-214.</title>
        <authorList>
            <person name="Yang C."/>
        </authorList>
    </citation>
    <scope>NUCLEOTIDE SEQUENCE [LARGE SCALE GENOMIC DNA]</scope>
    <source>
        <strain evidence="6">CX-624</strain>
    </source>
</reference>
<feature type="domain" description="YdbS-like PH" evidence="2">
    <location>
        <begin position="71"/>
        <end position="152"/>
    </location>
</feature>
<dbReference type="KEGG" id="cbau:H1R16_01260"/>
<dbReference type="EMBL" id="CP059472">
    <property type="protein sequence ID" value="QMS98669.1"/>
    <property type="molecule type" value="Genomic_DNA"/>
</dbReference>